<proteinExistence type="predicted"/>
<keyword evidence="2" id="KW-1185">Reference proteome</keyword>
<protein>
    <recommendedName>
        <fullName evidence="3">Reverse transcriptase Ty1/copia-type domain-containing protein</fullName>
    </recommendedName>
</protein>
<dbReference type="PANTHER" id="PTHR11439:SF467">
    <property type="entry name" value="INTEGRASE CATALYTIC DOMAIN-CONTAINING PROTEIN"/>
    <property type="match status" value="1"/>
</dbReference>
<name>A0A9Q3H950_9BASI</name>
<dbReference type="Proteomes" id="UP000765509">
    <property type="component" value="Unassembled WGS sequence"/>
</dbReference>
<organism evidence="1 2">
    <name type="scientific">Austropuccinia psidii MF-1</name>
    <dbReference type="NCBI Taxonomy" id="1389203"/>
    <lineage>
        <taxon>Eukaryota</taxon>
        <taxon>Fungi</taxon>
        <taxon>Dikarya</taxon>
        <taxon>Basidiomycota</taxon>
        <taxon>Pucciniomycotina</taxon>
        <taxon>Pucciniomycetes</taxon>
        <taxon>Pucciniales</taxon>
        <taxon>Sphaerophragmiaceae</taxon>
        <taxon>Austropuccinia</taxon>
    </lineage>
</organism>
<dbReference type="EMBL" id="AVOT02013358">
    <property type="protein sequence ID" value="MBW0495926.1"/>
    <property type="molecule type" value="Genomic_DNA"/>
</dbReference>
<comment type="caution">
    <text evidence="1">The sequence shown here is derived from an EMBL/GenBank/DDBJ whole genome shotgun (WGS) entry which is preliminary data.</text>
</comment>
<reference evidence="1" key="1">
    <citation type="submission" date="2021-03" db="EMBL/GenBank/DDBJ databases">
        <title>Draft genome sequence of rust myrtle Austropuccinia psidii MF-1, a brazilian biotype.</title>
        <authorList>
            <person name="Quecine M.C."/>
            <person name="Pachon D.M.R."/>
            <person name="Bonatelli M.L."/>
            <person name="Correr F.H."/>
            <person name="Franceschini L.M."/>
            <person name="Leite T.F."/>
            <person name="Margarido G.R.A."/>
            <person name="Almeida C.A."/>
            <person name="Ferrarezi J.A."/>
            <person name="Labate C.A."/>
        </authorList>
    </citation>
    <scope>NUCLEOTIDE SEQUENCE</scope>
    <source>
        <strain evidence="1">MF-1</strain>
    </source>
</reference>
<evidence type="ECO:0000313" key="1">
    <source>
        <dbReference type="EMBL" id="MBW0495926.1"/>
    </source>
</evidence>
<evidence type="ECO:0008006" key="3">
    <source>
        <dbReference type="Google" id="ProtNLM"/>
    </source>
</evidence>
<dbReference type="CDD" id="cd09272">
    <property type="entry name" value="RNase_HI_RT_Ty1"/>
    <property type="match status" value="1"/>
</dbReference>
<evidence type="ECO:0000313" key="2">
    <source>
        <dbReference type="Proteomes" id="UP000765509"/>
    </source>
</evidence>
<dbReference type="AlphaFoldDB" id="A0A9Q3H950"/>
<sequence>MLGVKITQEEGSITLDQQHFSKSLLELYGMGSCRPASTPLIPNCHLEPATADKVDKFKALGVNYHSTIGSINYLSTAMCPDLSFAVSTLSQFLENPGIRHWHGFLHFLKYLNGFQDLGLSYHRKAIAVIVAYSNTDWGNCLLACRSVTSYLACFNQCLVVWKTRRQPTVALSTAKAEYESLYDLASELLCLSQWCHEAGLVSCNTPIPIHEDNQACINMANGNSNIHAKRMKHIDIQLDFVKECIKYEKICLVYTPIKDMLADFLTKSVPRPSLTQALHALGVFSLGVRGVLKMKEYKKLKV</sequence>
<gene>
    <name evidence="1" type="ORF">O181_035641</name>
</gene>
<accession>A0A9Q3H950</accession>
<dbReference type="PANTHER" id="PTHR11439">
    <property type="entry name" value="GAG-POL-RELATED RETROTRANSPOSON"/>
    <property type="match status" value="1"/>
</dbReference>